<evidence type="ECO:0000313" key="2">
    <source>
        <dbReference type="Proteomes" id="UP001233999"/>
    </source>
</evidence>
<feature type="non-terminal residue" evidence="1">
    <location>
        <position position="113"/>
    </location>
</feature>
<evidence type="ECO:0000313" key="1">
    <source>
        <dbReference type="EMBL" id="KAJ9585415.1"/>
    </source>
</evidence>
<keyword evidence="2" id="KW-1185">Reference proteome</keyword>
<protein>
    <submittedName>
        <fullName evidence="1">Uncharacterized protein</fullName>
    </submittedName>
</protein>
<organism evidence="1 2">
    <name type="scientific">Diploptera punctata</name>
    <name type="common">Pacific beetle cockroach</name>
    <dbReference type="NCBI Taxonomy" id="6984"/>
    <lineage>
        <taxon>Eukaryota</taxon>
        <taxon>Metazoa</taxon>
        <taxon>Ecdysozoa</taxon>
        <taxon>Arthropoda</taxon>
        <taxon>Hexapoda</taxon>
        <taxon>Insecta</taxon>
        <taxon>Pterygota</taxon>
        <taxon>Neoptera</taxon>
        <taxon>Polyneoptera</taxon>
        <taxon>Dictyoptera</taxon>
        <taxon>Blattodea</taxon>
        <taxon>Blaberoidea</taxon>
        <taxon>Blaberidae</taxon>
        <taxon>Diplopterinae</taxon>
        <taxon>Diploptera</taxon>
    </lineage>
</organism>
<comment type="caution">
    <text evidence="1">The sequence shown here is derived from an EMBL/GenBank/DDBJ whole genome shotgun (WGS) entry which is preliminary data.</text>
</comment>
<sequence>TIHVTETNLQAPEFAVVRLRLPSKRKKRWVLPDETRATPMVLEARNLRRRFELQLRPSPPLLDPQFVLLSRWKNHTEMLSPRLAEQSCFYRSDVTHRAAVAVCGGMLSFFSSF</sequence>
<proteinExistence type="predicted"/>
<dbReference type="Proteomes" id="UP001233999">
    <property type="component" value="Unassembled WGS sequence"/>
</dbReference>
<feature type="non-terminal residue" evidence="1">
    <location>
        <position position="1"/>
    </location>
</feature>
<reference evidence="1" key="1">
    <citation type="journal article" date="2023" name="IScience">
        <title>Live-bearing cockroach genome reveals convergent evolutionary mechanisms linked to viviparity in insects and beyond.</title>
        <authorList>
            <person name="Fouks B."/>
            <person name="Harrison M.C."/>
            <person name="Mikhailova A.A."/>
            <person name="Marchal E."/>
            <person name="English S."/>
            <person name="Carruthers M."/>
            <person name="Jennings E.C."/>
            <person name="Chiamaka E.L."/>
            <person name="Frigard R.A."/>
            <person name="Pippel M."/>
            <person name="Attardo G.M."/>
            <person name="Benoit J.B."/>
            <person name="Bornberg-Bauer E."/>
            <person name="Tobe S.S."/>
        </authorList>
    </citation>
    <scope>NUCLEOTIDE SEQUENCE</scope>
    <source>
        <strain evidence="1">Stay&amp;Tobe</strain>
    </source>
</reference>
<dbReference type="EMBL" id="JASPKZ010007275">
    <property type="protein sequence ID" value="KAJ9585415.1"/>
    <property type="molecule type" value="Genomic_DNA"/>
</dbReference>
<gene>
    <name evidence="1" type="ORF">L9F63_002798</name>
</gene>
<dbReference type="AlphaFoldDB" id="A0AAD8ECH0"/>
<accession>A0AAD8ECH0</accession>
<name>A0AAD8ECH0_DIPPU</name>
<reference evidence="1" key="2">
    <citation type="submission" date="2023-05" db="EMBL/GenBank/DDBJ databases">
        <authorList>
            <person name="Fouks B."/>
        </authorList>
    </citation>
    <scope>NUCLEOTIDE SEQUENCE</scope>
    <source>
        <strain evidence="1">Stay&amp;Tobe</strain>
        <tissue evidence="1">Testes</tissue>
    </source>
</reference>